<dbReference type="AlphaFoldDB" id="A0A3B0UNH7"/>
<dbReference type="EMBL" id="UOEX01000007">
    <property type="protein sequence ID" value="VAW32665.1"/>
    <property type="molecule type" value="Genomic_DNA"/>
</dbReference>
<proteinExistence type="predicted"/>
<organism evidence="1">
    <name type="scientific">hydrothermal vent metagenome</name>
    <dbReference type="NCBI Taxonomy" id="652676"/>
    <lineage>
        <taxon>unclassified sequences</taxon>
        <taxon>metagenomes</taxon>
        <taxon>ecological metagenomes</taxon>
    </lineage>
</organism>
<evidence type="ECO:0008006" key="2">
    <source>
        <dbReference type="Google" id="ProtNLM"/>
    </source>
</evidence>
<name>A0A3B0UNH7_9ZZZZ</name>
<evidence type="ECO:0000313" key="1">
    <source>
        <dbReference type="EMBL" id="VAW32665.1"/>
    </source>
</evidence>
<accession>A0A3B0UNH7</accession>
<reference evidence="1" key="1">
    <citation type="submission" date="2018-06" db="EMBL/GenBank/DDBJ databases">
        <authorList>
            <person name="Zhirakovskaya E."/>
        </authorList>
    </citation>
    <scope>NUCLEOTIDE SEQUENCE</scope>
</reference>
<sequence>MLNCKNLSKIATTILLALSLTACANMHTGTGTASSSTAAQKATAQNAPYFPTSFNDFEVPGELKLDSKHTMFINTSSFTGGVIALEGRVEMASLADFFVNSMQKNNWHLIGEVRYNNTLLAFTKPNKNCMISIYRDSFGYDTKVTVYISDNNLSSNGQ</sequence>
<dbReference type="PROSITE" id="PS51257">
    <property type="entry name" value="PROKAR_LIPOPROTEIN"/>
    <property type="match status" value="1"/>
</dbReference>
<gene>
    <name evidence="1" type="ORF">MNBD_DELTA03-67</name>
</gene>
<protein>
    <recommendedName>
        <fullName evidence="2">Lipoprotein</fullName>
    </recommendedName>
</protein>